<keyword evidence="1" id="KW-0472">Membrane</keyword>
<keyword evidence="3" id="KW-1185">Reference proteome</keyword>
<dbReference type="OrthoDB" id="7993565at2"/>
<dbReference type="Proteomes" id="UP000245926">
    <property type="component" value="Chromosome"/>
</dbReference>
<dbReference type="EMBL" id="CP029550">
    <property type="protein sequence ID" value="AWN39931.1"/>
    <property type="molecule type" value="Genomic_DNA"/>
</dbReference>
<sequence>MQPLSTAARLSAGPVAAMIAINAAEVAIVIAYLGGSVGEGAALAAHGAALLVFAARRKVFADDLTLYVIALLLTASTGPVGAAATLVLYLVLARIPVSEHELESWYRQISGVGEANPAVALHAQILDGRARRPSRRSIEHFPSVLEGGLGQQQALLGLIGLAYHPDYRPLLGQALRSTEPSIRVHAAAVSVKLRARARLEFQKTRAEGRRPATATALVAQAADLARLANGGFLDEADARSARESAASLCEEALAASPGHRGATAQLCALLAELGRWDEVLARAATVAYRRGDILAEAVAESLMQLGRTQDLHDLLVRPADPIPGGRHALPV</sequence>
<dbReference type="KEGG" id="mets:DK389_04470"/>
<organism evidence="2 3">
    <name type="scientific">Methylobacterium durans</name>
    <dbReference type="NCBI Taxonomy" id="2202825"/>
    <lineage>
        <taxon>Bacteria</taxon>
        <taxon>Pseudomonadati</taxon>
        <taxon>Pseudomonadota</taxon>
        <taxon>Alphaproteobacteria</taxon>
        <taxon>Hyphomicrobiales</taxon>
        <taxon>Methylobacteriaceae</taxon>
        <taxon>Methylobacterium</taxon>
    </lineage>
</organism>
<keyword evidence="1" id="KW-1133">Transmembrane helix</keyword>
<keyword evidence="1" id="KW-0812">Transmembrane</keyword>
<gene>
    <name evidence="2" type="ORF">DK389_04470</name>
</gene>
<feature type="transmembrane region" description="Helical" evidence="1">
    <location>
        <begin position="67"/>
        <end position="92"/>
    </location>
</feature>
<proteinExistence type="predicted"/>
<accession>A0A2U8W2S7</accession>
<evidence type="ECO:0000313" key="3">
    <source>
        <dbReference type="Proteomes" id="UP000245926"/>
    </source>
</evidence>
<name>A0A2U8W2S7_9HYPH</name>
<evidence type="ECO:0000313" key="2">
    <source>
        <dbReference type="EMBL" id="AWN39931.1"/>
    </source>
</evidence>
<feature type="transmembrane region" description="Helical" evidence="1">
    <location>
        <begin position="12"/>
        <end position="34"/>
    </location>
</feature>
<evidence type="ECO:0000256" key="1">
    <source>
        <dbReference type="SAM" id="Phobius"/>
    </source>
</evidence>
<reference evidence="3" key="1">
    <citation type="submission" date="2018-05" db="EMBL/GenBank/DDBJ databases">
        <title>Complete Genome Sequence of Methylobacterium sp. 17SD2-17.</title>
        <authorList>
            <person name="Srinivasan S."/>
        </authorList>
    </citation>
    <scope>NUCLEOTIDE SEQUENCE [LARGE SCALE GENOMIC DNA]</scope>
    <source>
        <strain evidence="3">17SD2-17</strain>
    </source>
</reference>
<dbReference type="RefSeq" id="WP_109887649.1">
    <property type="nucleotide sequence ID" value="NZ_CP029550.1"/>
</dbReference>
<protein>
    <submittedName>
        <fullName evidence="2">Uncharacterized protein</fullName>
    </submittedName>
</protein>
<dbReference type="AlphaFoldDB" id="A0A2U8W2S7"/>